<feature type="region of interest" description="Disordered" evidence="1">
    <location>
        <begin position="1"/>
        <end position="114"/>
    </location>
</feature>
<feature type="compositionally biased region" description="Pro residues" evidence="1">
    <location>
        <begin position="13"/>
        <end position="22"/>
    </location>
</feature>
<proteinExistence type="predicted"/>
<evidence type="ECO:0000313" key="3">
    <source>
        <dbReference type="Proteomes" id="UP001239994"/>
    </source>
</evidence>
<dbReference type="AlphaFoldDB" id="A0AAD8ZSX5"/>
<keyword evidence="3" id="KW-1185">Reference proteome</keyword>
<accession>A0AAD8ZSX5</accession>
<evidence type="ECO:0000256" key="1">
    <source>
        <dbReference type="SAM" id="MobiDB-lite"/>
    </source>
</evidence>
<name>A0AAD8ZSX5_9TELE</name>
<reference evidence="2" key="1">
    <citation type="submission" date="2023-03" db="EMBL/GenBank/DDBJ databases">
        <title>Electrophorus voltai genome.</title>
        <authorList>
            <person name="Bian C."/>
        </authorList>
    </citation>
    <scope>NUCLEOTIDE SEQUENCE</scope>
    <source>
        <strain evidence="2">CB-2022</strain>
        <tissue evidence="2">Muscle</tissue>
    </source>
</reference>
<dbReference type="EMBL" id="JAROKS010000003">
    <property type="protein sequence ID" value="KAK1804822.1"/>
    <property type="molecule type" value="Genomic_DNA"/>
</dbReference>
<gene>
    <name evidence="2" type="ORF">P4O66_003659</name>
</gene>
<comment type="caution">
    <text evidence="2">The sequence shown here is derived from an EMBL/GenBank/DDBJ whole genome shotgun (WGS) entry which is preliminary data.</text>
</comment>
<evidence type="ECO:0000313" key="2">
    <source>
        <dbReference type="EMBL" id="KAK1804822.1"/>
    </source>
</evidence>
<feature type="compositionally biased region" description="Basic residues" evidence="1">
    <location>
        <begin position="23"/>
        <end position="36"/>
    </location>
</feature>
<sequence length="218" mass="22566">MDTALTDSESEEPPVPKVPPKAPPRRLRSRTSRRPKGACDGVLSSEEDTPSAKDRSPKAQAPKPKPRKSNKVASPVTTPEMGQSAKASLEARALKPEQPPPHTSAKRDPVRPGRILAQPTIGGLAGAPAAFPGLISSYLCNPVVVPVPIMVSIPVLVTVPVALSPFMLVPVSVSVSVPVSVVVLVPEFPPTLLLMLARGGLSGPLASPFGVGLGSASR</sequence>
<organism evidence="2 3">
    <name type="scientific">Electrophorus voltai</name>
    <dbReference type="NCBI Taxonomy" id="2609070"/>
    <lineage>
        <taxon>Eukaryota</taxon>
        <taxon>Metazoa</taxon>
        <taxon>Chordata</taxon>
        <taxon>Craniata</taxon>
        <taxon>Vertebrata</taxon>
        <taxon>Euteleostomi</taxon>
        <taxon>Actinopterygii</taxon>
        <taxon>Neopterygii</taxon>
        <taxon>Teleostei</taxon>
        <taxon>Ostariophysi</taxon>
        <taxon>Gymnotiformes</taxon>
        <taxon>Gymnotoidei</taxon>
        <taxon>Gymnotidae</taxon>
        <taxon>Electrophorus</taxon>
    </lineage>
</organism>
<protein>
    <submittedName>
        <fullName evidence="2">Uncharacterized protein</fullName>
    </submittedName>
</protein>
<feature type="compositionally biased region" description="Polar residues" evidence="1">
    <location>
        <begin position="71"/>
        <end position="81"/>
    </location>
</feature>
<dbReference type="Proteomes" id="UP001239994">
    <property type="component" value="Unassembled WGS sequence"/>
</dbReference>